<evidence type="ECO:0000256" key="2">
    <source>
        <dbReference type="SAM" id="MobiDB-lite"/>
    </source>
</evidence>
<dbReference type="GO" id="GO:0006606">
    <property type="term" value="P:protein import into nucleus"/>
    <property type="evidence" value="ECO:0007669"/>
    <property type="project" value="TreeGrafter"/>
</dbReference>
<accession>A0A9Q0XNV3</accession>
<dbReference type="InterPro" id="IPR016201">
    <property type="entry name" value="PSI"/>
</dbReference>
<dbReference type="PANTHER" id="PTHR15191:SF12">
    <property type="entry name" value="PSI DOMAIN-CONTAINING PROTEIN"/>
    <property type="match status" value="1"/>
</dbReference>
<evidence type="ECO:0000256" key="3">
    <source>
        <dbReference type="SAM" id="Phobius"/>
    </source>
</evidence>
<keyword evidence="6" id="KW-1185">Reference proteome</keyword>
<dbReference type="InterPro" id="IPR052304">
    <property type="entry name" value="PTTG1IP"/>
</dbReference>
<evidence type="ECO:0000313" key="6">
    <source>
        <dbReference type="Proteomes" id="UP001142489"/>
    </source>
</evidence>
<organism evidence="5 6">
    <name type="scientific">Phrynocephalus forsythii</name>
    <dbReference type="NCBI Taxonomy" id="171643"/>
    <lineage>
        <taxon>Eukaryota</taxon>
        <taxon>Metazoa</taxon>
        <taxon>Chordata</taxon>
        <taxon>Craniata</taxon>
        <taxon>Vertebrata</taxon>
        <taxon>Euteleostomi</taxon>
        <taxon>Lepidosauria</taxon>
        <taxon>Squamata</taxon>
        <taxon>Bifurcata</taxon>
        <taxon>Unidentata</taxon>
        <taxon>Episquamata</taxon>
        <taxon>Toxicofera</taxon>
        <taxon>Iguania</taxon>
        <taxon>Acrodonta</taxon>
        <taxon>Agamidae</taxon>
        <taxon>Agaminae</taxon>
        <taxon>Phrynocephalus</taxon>
    </lineage>
</organism>
<dbReference type="Proteomes" id="UP001142489">
    <property type="component" value="Unassembled WGS sequence"/>
</dbReference>
<dbReference type="OrthoDB" id="5829916at2759"/>
<dbReference type="SMART" id="SM00423">
    <property type="entry name" value="PSI"/>
    <property type="match status" value="1"/>
</dbReference>
<keyword evidence="1" id="KW-0325">Glycoprotein</keyword>
<feature type="region of interest" description="Disordered" evidence="2">
    <location>
        <begin position="160"/>
        <end position="195"/>
    </location>
</feature>
<dbReference type="AlphaFoldDB" id="A0A9Q0XNV3"/>
<dbReference type="EMBL" id="JAPFRF010000009">
    <property type="protein sequence ID" value="KAJ7322303.1"/>
    <property type="molecule type" value="Genomic_DNA"/>
</dbReference>
<gene>
    <name evidence="5" type="ORF">JRQ81_018590</name>
</gene>
<dbReference type="GO" id="GO:0005737">
    <property type="term" value="C:cytoplasm"/>
    <property type="evidence" value="ECO:0007669"/>
    <property type="project" value="TreeGrafter"/>
</dbReference>
<evidence type="ECO:0000256" key="1">
    <source>
        <dbReference type="ARBA" id="ARBA00023180"/>
    </source>
</evidence>
<feature type="transmembrane region" description="Helical" evidence="3">
    <location>
        <begin position="20"/>
        <end position="41"/>
    </location>
</feature>
<comment type="caution">
    <text evidence="5">The sequence shown here is derived from an EMBL/GenBank/DDBJ whole genome shotgun (WGS) entry which is preliminary data.</text>
</comment>
<keyword evidence="3" id="KW-0472">Membrane</keyword>
<keyword evidence="3" id="KW-1133">Transmembrane helix</keyword>
<proteinExistence type="predicted"/>
<feature type="domain" description="PSI" evidence="4">
    <location>
        <begin position="52"/>
        <end position="105"/>
    </location>
</feature>
<feature type="transmembrane region" description="Helical" evidence="3">
    <location>
        <begin position="110"/>
        <end position="134"/>
    </location>
</feature>
<keyword evidence="3" id="KW-0812">Transmembrane</keyword>
<feature type="compositionally biased region" description="Basic and acidic residues" evidence="2">
    <location>
        <begin position="184"/>
        <end position="195"/>
    </location>
</feature>
<dbReference type="GO" id="GO:0005634">
    <property type="term" value="C:nucleus"/>
    <property type="evidence" value="ECO:0007669"/>
    <property type="project" value="TreeGrafter"/>
</dbReference>
<evidence type="ECO:0000259" key="4">
    <source>
        <dbReference type="SMART" id="SM00423"/>
    </source>
</evidence>
<evidence type="ECO:0000313" key="5">
    <source>
        <dbReference type="EMBL" id="KAJ7322303.1"/>
    </source>
</evidence>
<protein>
    <recommendedName>
        <fullName evidence="4">PSI domain-containing protein</fullName>
    </recommendedName>
</protein>
<dbReference type="PANTHER" id="PTHR15191">
    <property type="entry name" value="PROTEIN CBG20567"/>
    <property type="match status" value="1"/>
</dbReference>
<reference evidence="5" key="1">
    <citation type="journal article" date="2023" name="DNA Res.">
        <title>Chromosome-level genome assembly of Phrynocephalus forsythii using third-generation DNA sequencing and Hi-C analysis.</title>
        <authorList>
            <person name="Qi Y."/>
            <person name="Zhao W."/>
            <person name="Zhao Y."/>
            <person name="Niu C."/>
            <person name="Cao S."/>
            <person name="Zhang Y."/>
        </authorList>
    </citation>
    <scope>NUCLEOTIDE SEQUENCE</scope>
    <source>
        <tissue evidence="5">Muscle</tissue>
    </source>
</reference>
<name>A0A9Q0XNV3_9SAUR</name>
<sequence length="195" mass="22661">MAAEAAAQALLLLLRRRRRFWALCLPCLFLLWDCPAVVATVTRPPSPTPVASCTDFTKKTCEECVKNTKCLWCSENSTCMDYPVSKLIPSSSLCELPETYWGICWVNFEAILITIGVVTGVLLLLLICCCCYCCRRRSPSRRLEEEEERFIKDREEKRMQALQRKHERKAKHDEIRKKYGLLQDSDHPYSRYENE</sequence>